<evidence type="ECO:0000313" key="2">
    <source>
        <dbReference type="Proteomes" id="UP000549911"/>
    </source>
</evidence>
<dbReference type="EMBL" id="JACCBW010000002">
    <property type="protein sequence ID" value="NYE36591.1"/>
    <property type="molecule type" value="Genomic_DNA"/>
</dbReference>
<sequence length="132" mass="14515">MPLPTPGLFAECDTVTYEVAGTAADWLMLLVPRGTSVEPPHLGEGEDRQGRRWVKVAKARVARYFRVEVTVAWQGERLELGRLAGDTAEVHASSPPVAARLGLEGDQYNGFRAMVPVDELTVVDVREKEIDV</sequence>
<proteinExistence type="predicted"/>
<reference evidence="1 2" key="1">
    <citation type="submission" date="2020-07" db="EMBL/GenBank/DDBJ databases">
        <authorList>
            <person name="Partida-Martinez L."/>
            <person name="Huntemann M."/>
            <person name="Clum A."/>
            <person name="Wang J."/>
            <person name="Palaniappan K."/>
            <person name="Ritter S."/>
            <person name="Chen I.-M."/>
            <person name="Stamatis D."/>
            <person name="Reddy T."/>
            <person name="O'Malley R."/>
            <person name="Daum C."/>
            <person name="Shapiro N."/>
            <person name="Ivanova N."/>
            <person name="Kyrpides N."/>
            <person name="Woyke T."/>
        </authorList>
    </citation>
    <scope>NUCLEOTIDE SEQUENCE [LARGE SCALE GENOMIC DNA]</scope>
    <source>
        <strain evidence="1 2">AT2.17</strain>
    </source>
</reference>
<reference evidence="1 2" key="2">
    <citation type="submission" date="2020-08" db="EMBL/GenBank/DDBJ databases">
        <title>The Agave Microbiome: Exploring the role of microbial communities in plant adaptations to desert environments.</title>
        <authorList>
            <person name="Partida-Martinez L.P."/>
        </authorList>
    </citation>
    <scope>NUCLEOTIDE SEQUENCE [LARGE SCALE GENOMIC DNA]</scope>
    <source>
        <strain evidence="1 2">AT2.17</strain>
    </source>
</reference>
<dbReference type="RefSeq" id="WP_179619252.1">
    <property type="nucleotide sequence ID" value="NZ_JACCBW010000002.1"/>
</dbReference>
<name>A0A7Y9H263_9ACTN</name>
<accession>A0A7Y9H263</accession>
<organism evidence="1 2">
    <name type="scientific">Nocardioides cavernae</name>
    <dbReference type="NCBI Taxonomy" id="1921566"/>
    <lineage>
        <taxon>Bacteria</taxon>
        <taxon>Bacillati</taxon>
        <taxon>Actinomycetota</taxon>
        <taxon>Actinomycetes</taxon>
        <taxon>Propionibacteriales</taxon>
        <taxon>Nocardioidaceae</taxon>
        <taxon>Nocardioides</taxon>
    </lineage>
</organism>
<protein>
    <submittedName>
        <fullName evidence="1">Uncharacterized protein</fullName>
    </submittedName>
</protein>
<keyword evidence="2" id="KW-1185">Reference proteome</keyword>
<comment type="caution">
    <text evidence="1">The sequence shown here is derived from an EMBL/GenBank/DDBJ whole genome shotgun (WGS) entry which is preliminary data.</text>
</comment>
<gene>
    <name evidence="1" type="ORF">F4692_001724</name>
</gene>
<dbReference type="Proteomes" id="UP000549911">
    <property type="component" value="Unassembled WGS sequence"/>
</dbReference>
<dbReference type="AlphaFoldDB" id="A0A7Y9H263"/>
<evidence type="ECO:0000313" key="1">
    <source>
        <dbReference type="EMBL" id="NYE36591.1"/>
    </source>
</evidence>